<dbReference type="SUPFAM" id="SSF51905">
    <property type="entry name" value="FAD/NAD(P)-binding domain"/>
    <property type="match status" value="1"/>
</dbReference>
<evidence type="ECO:0000313" key="8">
    <source>
        <dbReference type="Proteomes" id="UP001556040"/>
    </source>
</evidence>
<organism evidence="7 8">
    <name type="scientific">Jeotgalibacillus marinus</name>
    <dbReference type="NCBI Taxonomy" id="86667"/>
    <lineage>
        <taxon>Bacteria</taxon>
        <taxon>Bacillati</taxon>
        <taxon>Bacillota</taxon>
        <taxon>Bacilli</taxon>
        <taxon>Bacillales</taxon>
        <taxon>Caryophanaceae</taxon>
        <taxon>Jeotgalibacillus</taxon>
    </lineage>
</organism>
<dbReference type="Gene3D" id="3.30.9.10">
    <property type="entry name" value="D-Amino Acid Oxidase, subunit A, domain 2"/>
    <property type="match status" value="1"/>
</dbReference>
<dbReference type="RefSeq" id="WP_367780355.1">
    <property type="nucleotide sequence ID" value="NZ_JBFMIA010000017.1"/>
</dbReference>
<evidence type="ECO:0000256" key="1">
    <source>
        <dbReference type="ARBA" id="ARBA00004948"/>
    </source>
</evidence>
<comment type="caution">
    <text evidence="7">The sequence shown here is derived from an EMBL/GenBank/DDBJ whole genome shotgun (WGS) entry which is preliminary data.</text>
</comment>
<evidence type="ECO:0000256" key="3">
    <source>
        <dbReference type="ARBA" id="ARBA00023002"/>
    </source>
</evidence>
<evidence type="ECO:0000256" key="4">
    <source>
        <dbReference type="ARBA" id="ARBA00049872"/>
    </source>
</evidence>
<keyword evidence="8" id="KW-1185">Reference proteome</keyword>
<dbReference type="Proteomes" id="UP001556040">
    <property type="component" value="Unassembled WGS sequence"/>
</dbReference>
<name>A0ABV3Q6I4_9BACL</name>
<dbReference type="PANTHER" id="PTHR13847">
    <property type="entry name" value="SARCOSINE DEHYDROGENASE-RELATED"/>
    <property type="match status" value="1"/>
</dbReference>
<dbReference type="Pfam" id="PF01266">
    <property type="entry name" value="DAO"/>
    <property type="match status" value="1"/>
</dbReference>
<feature type="domain" description="FAD dependent oxidoreductase" evidence="6">
    <location>
        <begin position="8"/>
        <end position="351"/>
    </location>
</feature>
<protein>
    <recommendedName>
        <fullName evidence="5">glycine oxidase</fullName>
        <ecNumber evidence="5">1.4.3.19</ecNumber>
    </recommendedName>
</protein>
<dbReference type="GO" id="GO:0043799">
    <property type="term" value="F:glycine oxidase activity"/>
    <property type="evidence" value="ECO:0007669"/>
    <property type="project" value="UniProtKB-EC"/>
</dbReference>
<evidence type="ECO:0000313" key="7">
    <source>
        <dbReference type="EMBL" id="MEW9502869.1"/>
    </source>
</evidence>
<dbReference type="NCBIfam" id="TIGR02352">
    <property type="entry name" value="thiamin_ThiO"/>
    <property type="match status" value="1"/>
</dbReference>
<dbReference type="EMBL" id="JBFMIA010000017">
    <property type="protein sequence ID" value="MEW9502869.1"/>
    <property type="molecule type" value="Genomic_DNA"/>
</dbReference>
<accession>A0ABV3Q6I4</accession>
<reference evidence="7 8" key="1">
    <citation type="journal article" date="1979" name="Int. J. Syst. Evol. Microbiol.">
        <title>Bacillus globisporus subsp. marinus subsp. nov.</title>
        <authorList>
            <person name="Liu H."/>
        </authorList>
    </citation>
    <scope>NUCLEOTIDE SEQUENCE [LARGE SCALE GENOMIC DNA]</scope>
    <source>
        <strain evidence="7 8">DSM 1297</strain>
    </source>
</reference>
<evidence type="ECO:0000256" key="2">
    <source>
        <dbReference type="ARBA" id="ARBA00022977"/>
    </source>
</evidence>
<comment type="catalytic activity">
    <reaction evidence="4">
        <text>glycine + O2 + H2O = glyoxylate + H2O2 + NH4(+)</text>
        <dbReference type="Rhea" id="RHEA:11532"/>
        <dbReference type="ChEBI" id="CHEBI:15377"/>
        <dbReference type="ChEBI" id="CHEBI:15379"/>
        <dbReference type="ChEBI" id="CHEBI:16240"/>
        <dbReference type="ChEBI" id="CHEBI:28938"/>
        <dbReference type="ChEBI" id="CHEBI:36655"/>
        <dbReference type="ChEBI" id="CHEBI:57305"/>
        <dbReference type="EC" id="1.4.3.19"/>
    </reaction>
</comment>
<dbReference type="InterPro" id="IPR036188">
    <property type="entry name" value="FAD/NAD-bd_sf"/>
</dbReference>
<gene>
    <name evidence="7" type="primary">thiO</name>
    <name evidence="7" type="ORF">AB1471_13820</name>
</gene>
<dbReference type="PANTHER" id="PTHR13847:SF289">
    <property type="entry name" value="GLYCINE OXIDASE"/>
    <property type="match status" value="1"/>
</dbReference>
<keyword evidence="2" id="KW-0784">Thiamine biosynthesis</keyword>
<evidence type="ECO:0000256" key="5">
    <source>
        <dbReference type="ARBA" id="ARBA00050018"/>
    </source>
</evidence>
<evidence type="ECO:0000259" key="6">
    <source>
        <dbReference type="Pfam" id="PF01266"/>
    </source>
</evidence>
<dbReference type="InterPro" id="IPR006076">
    <property type="entry name" value="FAD-dep_OxRdtase"/>
</dbReference>
<keyword evidence="3 7" id="KW-0560">Oxidoreductase</keyword>
<dbReference type="EC" id="1.4.3.19" evidence="5"/>
<sequence>MSDRYGAIVVGGGVNGGAIAYNLAKRGAKVLLLEKGRLASQSSGAAAGMLAAQAELDGEGTIFQLARKSRAMFTKLADEIKDTSGINIELKNKGMLKVALNEQEQQEYKRVISIQQQHGEQADWLTGEEVRRKEPVLSDAVTGAMHIEQDGQVEAPQLALGFLKSAAARGVVIKEFVEVHNIQISDGKVMGVVTNEGHFMSEKVVVAGGAWSNKLLSETGLQLATYPVKGECFSVVTQCPMLSSTIFSHGCYLVPKQGGRIIVGATVKPRTFNQTVTIEGISLLMEKAKKLMPSIVEAEWEQAWAGTRPQTADGLPYLGEHPEYKGLFFATGHYRNGILLAPITGEVIADLVEGKTPSVNLAPFRLDRLVTELA</sequence>
<comment type="pathway">
    <text evidence="1">Cofactor biosynthesis; thiamine diphosphate biosynthesis.</text>
</comment>
<dbReference type="InterPro" id="IPR012727">
    <property type="entry name" value="Gly_oxidase_ThiO"/>
</dbReference>
<dbReference type="SUPFAM" id="SSF54373">
    <property type="entry name" value="FAD-linked reductases, C-terminal domain"/>
    <property type="match status" value="1"/>
</dbReference>
<proteinExistence type="predicted"/>
<dbReference type="Gene3D" id="3.50.50.60">
    <property type="entry name" value="FAD/NAD(P)-binding domain"/>
    <property type="match status" value="1"/>
</dbReference>